<name>A0AAX1NBQ3_9BACT</name>
<dbReference type="GO" id="GO:0009294">
    <property type="term" value="P:DNA-mediated transformation"/>
    <property type="evidence" value="ECO:0007669"/>
    <property type="project" value="InterPro"/>
</dbReference>
<dbReference type="KEGG" id="fya:KMW28_21145"/>
<reference evidence="2 3" key="1">
    <citation type="submission" date="2021-05" db="EMBL/GenBank/DDBJ databases">
        <title>Comparative genomic studies on the polysaccharide-degrading batcterial strains of the Flammeovirga genus.</title>
        <authorList>
            <person name="Zewei F."/>
            <person name="Zheng Z."/>
            <person name="Yu L."/>
            <person name="Ruyue G."/>
            <person name="Yanhong M."/>
            <person name="Yuanyuan C."/>
            <person name="Jingyan G."/>
            <person name="Wenjun H."/>
        </authorList>
    </citation>
    <scope>NUCLEOTIDE SEQUENCE [LARGE SCALE GENOMIC DNA]</scope>
    <source>
        <strain evidence="2 3">NBRC:100898</strain>
    </source>
</reference>
<feature type="domain" description="Smf/DprA SLOG" evidence="1">
    <location>
        <begin position="82"/>
        <end position="273"/>
    </location>
</feature>
<accession>A0AAX1NBQ3</accession>
<dbReference type="InterPro" id="IPR057666">
    <property type="entry name" value="DrpA_SLOG"/>
</dbReference>
<proteinExistence type="predicted"/>
<evidence type="ECO:0000259" key="1">
    <source>
        <dbReference type="Pfam" id="PF02481"/>
    </source>
</evidence>
<sequence length="315" mass="35781">MNHLNSIILSFLNIKGYSHKFLFRYEKELLEAVNETTSVFEGITYVLEKTNRILKVTSDEINSAIEKAKAIEKKCTDYNIHILNFLDEDFPASVKNNHNLWSVLFTVGNYKLLNEYTVGIIGTTKPDAHGQIVSQRIGTYCTEEEITLVLNQQRGVTVEVLKEFDGTFIGVASAGLDTKYEPLDDIHHQQNRCVISPFVPGITYDEYRYIEGSKLVGCLSNRVILVQDAPSDDTRFVLSYFCRLNRTLGVILPVQSAQKSPINQGNMLVIDKGEEGLITYCKAKDLNSKTLECEIKLLKTKNDFPQFFKEEDIPF</sequence>
<evidence type="ECO:0000313" key="3">
    <source>
        <dbReference type="Proteomes" id="UP000678679"/>
    </source>
</evidence>
<gene>
    <name evidence="2" type="ORF">KMW28_21145</name>
</gene>
<dbReference type="EMBL" id="CP076133">
    <property type="protein sequence ID" value="QWG04932.1"/>
    <property type="molecule type" value="Genomic_DNA"/>
</dbReference>
<evidence type="ECO:0000313" key="2">
    <source>
        <dbReference type="EMBL" id="QWG04932.1"/>
    </source>
</evidence>
<organism evidence="2 3">
    <name type="scientific">Flammeovirga yaeyamensis</name>
    <dbReference type="NCBI Taxonomy" id="367791"/>
    <lineage>
        <taxon>Bacteria</taxon>
        <taxon>Pseudomonadati</taxon>
        <taxon>Bacteroidota</taxon>
        <taxon>Cytophagia</taxon>
        <taxon>Cytophagales</taxon>
        <taxon>Flammeovirgaceae</taxon>
        <taxon>Flammeovirga</taxon>
    </lineage>
</organism>
<keyword evidence="3" id="KW-1185">Reference proteome</keyword>
<dbReference type="Gene3D" id="3.40.50.450">
    <property type="match status" value="1"/>
</dbReference>
<dbReference type="RefSeq" id="WP_169662369.1">
    <property type="nucleotide sequence ID" value="NZ_CP076133.1"/>
</dbReference>
<dbReference type="Proteomes" id="UP000678679">
    <property type="component" value="Chromosome 2"/>
</dbReference>
<dbReference type="Pfam" id="PF02481">
    <property type="entry name" value="DNA_processg_A"/>
    <property type="match status" value="1"/>
</dbReference>
<protein>
    <submittedName>
        <fullName evidence="2">DNA-processing protein DprA</fullName>
    </submittedName>
</protein>
<dbReference type="AlphaFoldDB" id="A0AAX1NBQ3"/>